<proteinExistence type="predicted"/>
<evidence type="ECO:0000313" key="3">
    <source>
        <dbReference type="Proteomes" id="UP000314251"/>
    </source>
</evidence>
<dbReference type="OrthoDB" id="4149784at2"/>
<accession>A0A5N6A201</accession>
<gene>
    <name evidence="2" type="ORF">FH607_021790</name>
</gene>
<dbReference type="RefSeq" id="WP_139671213.1">
    <property type="nucleotide sequence ID" value="NZ_VDLY02000015.1"/>
</dbReference>
<sequence>MAEDDAELARAVREVLRWASDDVPRFRRLLGWLCATAHDPAVPRARAADEVRDLGLDTPELATFHALLTDLRCGEPEPRALAARLGLAARSASSAPGPERARAARLHAALLLRANLAAPRTMDSDEIDEEAVAEPDPAAGEGGFTWRSPLDVEQYLMLLLDMIRLTQTGDLKRLELGIARLRALLDALPENDEQTPETRRVLTALLTGWLDAAAQLGGSLRLGDDVLALARELDANGPGRSVEVPPALATIQRERVRAQREGDLDTLRRLVGELTELLAALPTDHELRFAVLNALAAQEHELAARAGDRELTAAAARHYLELAKTDRRRVPATLAAFLPMLRANAFACLVSLAPVREAVSHALAAAREALAAPHPHPNSEALLLHALGRALLHAARHLNDRAVLERSIRVLARCRDLLIEGRCPPHSGEVLVQLSEALWLRGQWGGDRSDRDLSNARTVRREALAVLADDVLLQSGAEHGLSVARAGATHALWLAREAGGRPAQAVYALELGRALVLRAASVARGVPERLEARGERELAARWRAETGAGPLPGAAGDAFLTPGLRRLALDALRERVPGELLRPPEPKALAAGLTAAGVDALVYLVPGRRPDVPGVALIVRPGGAASLTLPELVMDETIPKRLDDRTPLDRYLDAAANRSRTGGDPRVHSSWRAAWDGHWRVELRGLCDWAGPAVLRPVLRAVGRPPGRAPRVVLVPCGPLGAVPWHAARVGNEHGAYRYACHSAVISYASSGAEFLRAARRERLPAEAGQLLVSDPHLTLVWAEIETAALRAHYPEASRYGSFLSPADAGDAAGTPEEVLAALPGGAAPAAIVHLACHAMAGVHPARSALRLAAPENGPGDGELTVADILDRAGAAPGTTAGPLVVLSACETDLSTRDHDEALTLATALVSRGATDVIGSRWAIDDGATAVMMAVFHDALTRRGQAPPDALRTAQLWMLDPDRTPPPGLPPDLAREAARRDLDAPHLWAAFTHQGNPGTPPAGRPLIS</sequence>
<dbReference type="Pfam" id="PF12770">
    <property type="entry name" value="CHAT"/>
    <property type="match status" value="1"/>
</dbReference>
<comment type="caution">
    <text evidence="2">The sequence shown here is derived from an EMBL/GenBank/DDBJ whole genome shotgun (WGS) entry which is preliminary data.</text>
</comment>
<evidence type="ECO:0000259" key="1">
    <source>
        <dbReference type="Pfam" id="PF12770"/>
    </source>
</evidence>
<dbReference type="EMBL" id="VDLY02000015">
    <property type="protein sequence ID" value="KAB8162133.1"/>
    <property type="molecule type" value="Genomic_DNA"/>
</dbReference>
<organism evidence="2 3">
    <name type="scientific">Streptomyces mimosae</name>
    <dbReference type="NCBI Taxonomy" id="2586635"/>
    <lineage>
        <taxon>Bacteria</taxon>
        <taxon>Bacillati</taxon>
        <taxon>Actinomycetota</taxon>
        <taxon>Actinomycetes</taxon>
        <taxon>Kitasatosporales</taxon>
        <taxon>Streptomycetaceae</taxon>
        <taxon>Streptomyces</taxon>
    </lineage>
</organism>
<dbReference type="AlphaFoldDB" id="A0A5N6A201"/>
<name>A0A5N6A201_9ACTN</name>
<reference evidence="2" key="1">
    <citation type="submission" date="2019-10" db="EMBL/GenBank/DDBJ databases">
        <title>Nonomuraea sp. nov., isolated from Phyllanthus amarus.</title>
        <authorList>
            <person name="Klykleung N."/>
            <person name="Tanasupawat S."/>
        </authorList>
    </citation>
    <scope>NUCLEOTIDE SEQUENCE [LARGE SCALE GENOMIC DNA]</scope>
    <source>
        <strain evidence="2">3MP-10</strain>
    </source>
</reference>
<dbReference type="Proteomes" id="UP000314251">
    <property type="component" value="Unassembled WGS sequence"/>
</dbReference>
<dbReference type="InterPro" id="IPR024983">
    <property type="entry name" value="CHAT_dom"/>
</dbReference>
<evidence type="ECO:0000313" key="2">
    <source>
        <dbReference type="EMBL" id="KAB8162133.1"/>
    </source>
</evidence>
<keyword evidence="3" id="KW-1185">Reference proteome</keyword>
<feature type="domain" description="CHAT" evidence="1">
    <location>
        <begin position="693"/>
        <end position="996"/>
    </location>
</feature>
<protein>
    <submittedName>
        <fullName evidence="2">CHAT domain-containing protein</fullName>
    </submittedName>
</protein>